<accession>A0A9D2LAX6</accession>
<reference evidence="5" key="2">
    <citation type="submission" date="2021-04" db="EMBL/GenBank/DDBJ databases">
        <authorList>
            <person name="Gilroy R."/>
        </authorList>
    </citation>
    <scope>NUCLEOTIDE SEQUENCE</scope>
    <source>
        <strain evidence="5">ChiHjej13B12-24818</strain>
    </source>
</reference>
<dbReference type="InterPro" id="IPR006311">
    <property type="entry name" value="TAT_signal"/>
</dbReference>
<dbReference type="AlphaFoldDB" id="A0A9D2LAX6"/>
<evidence type="ECO:0000256" key="1">
    <source>
        <dbReference type="ARBA" id="ARBA00004196"/>
    </source>
</evidence>
<keyword evidence="4" id="KW-0732">Signal</keyword>
<dbReference type="SUPFAM" id="SSF53850">
    <property type="entry name" value="Periplasmic binding protein-like II"/>
    <property type="match status" value="1"/>
</dbReference>
<dbReference type="Pfam" id="PF01547">
    <property type="entry name" value="SBP_bac_1"/>
    <property type="match status" value="1"/>
</dbReference>
<dbReference type="GO" id="GO:0030313">
    <property type="term" value="C:cell envelope"/>
    <property type="evidence" value="ECO:0007669"/>
    <property type="project" value="UniProtKB-SubCell"/>
</dbReference>
<dbReference type="Proteomes" id="UP000823823">
    <property type="component" value="Unassembled WGS sequence"/>
</dbReference>
<evidence type="ECO:0000256" key="2">
    <source>
        <dbReference type="ARBA" id="ARBA00008520"/>
    </source>
</evidence>
<evidence type="ECO:0000313" key="5">
    <source>
        <dbReference type="EMBL" id="HJB09040.1"/>
    </source>
</evidence>
<evidence type="ECO:0000313" key="6">
    <source>
        <dbReference type="Proteomes" id="UP000823823"/>
    </source>
</evidence>
<dbReference type="Gene3D" id="3.40.190.10">
    <property type="entry name" value="Periplasmic binding protein-like II"/>
    <property type="match status" value="1"/>
</dbReference>
<dbReference type="InterPro" id="IPR050490">
    <property type="entry name" value="Bact_solute-bd_prot1"/>
</dbReference>
<protein>
    <submittedName>
        <fullName evidence="5">Extracellular solute-binding protein</fullName>
    </submittedName>
</protein>
<reference evidence="5" key="1">
    <citation type="journal article" date="2021" name="PeerJ">
        <title>Extensive microbial diversity within the chicken gut microbiome revealed by metagenomics and culture.</title>
        <authorList>
            <person name="Gilroy R."/>
            <person name="Ravi A."/>
            <person name="Getino M."/>
            <person name="Pursley I."/>
            <person name="Horton D.L."/>
            <person name="Alikhan N.F."/>
            <person name="Baker D."/>
            <person name="Gharbi K."/>
            <person name="Hall N."/>
            <person name="Watson M."/>
            <person name="Adriaenssens E.M."/>
            <person name="Foster-Nyarko E."/>
            <person name="Jarju S."/>
            <person name="Secka A."/>
            <person name="Antonio M."/>
            <person name="Oren A."/>
            <person name="Chaudhuri R.R."/>
            <person name="La Ragione R."/>
            <person name="Hildebrand F."/>
            <person name="Pallen M.J."/>
        </authorList>
    </citation>
    <scope>NUCLEOTIDE SEQUENCE</scope>
    <source>
        <strain evidence="5">ChiHjej13B12-24818</strain>
    </source>
</reference>
<dbReference type="PANTHER" id="PTHR43649">
    <property type="entry name" value="ARABINOSE-BINDING PROTEIN-RELATED"/>
    <property type="match status" value="1"/>
</dbReference>
<comment type="subcellular location">
    <subcellularLocation>
        <location evidence="1">Cell envelope</location>
    </subcellularLocation>
</comment>
<dbReference type="PROSITE" id="PS51318">
    <property type="entry name" value="TAT"/>
    <property type="match status" value="1"/>
</dbReference>
<dbReference type="EMBL" id="DWZH01000007">
    <property type="protein sequence ID" value="HJB09040.1"/>
    <property type="molecule type" value="Genomic_DNA"/>
</dbReference>
<proteinExistence type="inferred from homology"/>
<keyword evidence="3" id="KW-0813">Transport</keyword>
<comment type="caution">
    <text evidence="5">The sequence shown here is derived from an EMBL/GenBank/DDBJ whole genome shotgun (WGS) entry which is preliminary data.</text>
</comment>
<dbReference type="PANTHER" id="PTHR43649:SF31">
    <property type="entry name" value="SN-GLYCEROL-3-PHOSPHATE-BINDING PERIPLASMIC PROTEIN UGPB"/>
    <property type="match status" value="1"/>
</dbReference>
<evidence type="ECO:0000256" key="3">
    <source>
        <dbReference type="ARBA" id="ARBA00022448"/>
    </source>
</evidence>
<organism evidence="5 6">
    <name type="scientific">Candidatus Brachybacterium merdavium</name>
    <dbReference type="NCBI Taxonomy" id="2838513"/>
    <lineage>
        <taxon>Bacteria</taxon>
        <taxon>Bacillati</taxon>
        <taxon>Actinomycetota</taxon>
        <taxon>Actinomycetes</taxon>
        <taxon>Micrococcales</taxon>
        <taxon>Dermabacteraceae</taxon>
        <taxon>Brachybacterium</taxon>
    </lineage>
</organism>
<sequence>MNLIDNAVSRRRLLGYLGVGAGALGLAACGGSGGSGGGSGDILTGADLAAEVEASRPDSALEFLVEPDFPSVNGSTPGYTTMPDPLVKGVEDAPGAGGSYTVMSPAWWTSPPGLGENAYYDAVNERLGATLDFQVSDGNAYADKVQTVLASPKDVADWMVIPSWNIPTRFIEGVGNVFQDLTDHLAGDAIHDYPNLARLDPAVWEYCMFNGRIFGLPFPSELITDAVFYRRDLFEELGVEVPTDAESFLSVLSEITDEGANRWGCENLWNTAQLMYGLPPTFTERDGELVHRFEMEEYKEAIVWLTKVVESGAMHPDAVAGNDGAAKDRFESGQTLVMNDGVGGWHEALARVRPSNPDFDQMAMDLFAPDGGAPTLYRGAPVNIFSFLKKNDDEEQVRELLRIADWCASPFGTEEFELLTYGVEGTHFDRDEHGVPELNDQGRREVTSTYQFLAQPAIVNAKVQFPDYVEASSEWMARQSEHVVDPLFHGIQIQEPAEFGSLSQPFDDLVVDISRGRKDISELDAAVENWRSSGGDELREFYAEFMS</sequence>
<dbReference type="InterPro" id="IPR006059">
    <property type="entry name" value="SBP"/>
</dbReference>
<name>A0A9D2LAX6_9MICO</name>
<comment type="similarity">
    <text evidence="2">Belongs to the bacterial solute-binding protein 1 family.</text>
</comment>
<gene>
    <name evidence="5" type="ORF">H9786_00695</name>
</gene>
<evidence type="ECO:0000256" key="4">
    <source>
        <dbReference type="ARBA" id="ARBA00022729"/>
    </source>
</evidence>